<feature type="domain" description="AAA+ ATPase" evidence="1">
    <location>
        <begin position="91"/>
        <end position="229"/>
    </location>
</feature>
<name>X6LJW8_RETFI</name>
<evidence type="ECO:0000313" key="3">
    <source>
        <dbReference type="Proteomes" id="UP000023152"/>
    </source>
</evidence>
<evidence type="ECO:0000313" key="2">
    <source>
        <dbReference type="EMBL" id="ETO01874.1"/>
    </source>
</evidence>
<dbReference type="InterPro" id="IPR027417">
    <property type="entry name" value="P-loop_NTPase"/>
</dbReference>
<keyword evidence="3" id="KW-1185">Reference proteome</keyword>
<gene>
    <name evidence="2" type="ORF">RFI_35566</name>
</gene>
<dbReference type="InterPro" id="IPR003593">
    <property type="entry name" value="AAA+_ATPase"/>
</dbReference>
<dbReference type="Proteomes" id="UP000023152">
    <property type="component" value="Unassembled WGS sequence"/>
</dbReference>
<dbReference type="OrthoDB" id="2400221at2759"/>
<feature type="domain" description="AAA+ ATPase" evidence="1">
    <location>
        <begin position="405"/>
        <end position="542"/>
    </location>
</feature>
<dbReference type="GO" id="GO:0016887">
    <property type="term" value="F:ATP hydrolysis activity"/>
    <property type="evidence" value="ECO:0007669"/>
    <property type="project" value="InterPro"/>
</dbReference>
<dbReference type="AlphaFoldDB" id="X6LJW8"/>
<dbReference type="SUPFAM" id="SSF52540">
    <property type="entry name" value="P-loop containing nucleoside triphosphate hydrolases"/>
    <property type="match status" value="2"/>
</dbReference>
<accession>X6LJW8</accession>
<protein>
    <recommendedName>
        <fullName evidence="1">AAA+ ATPase domain-containing protein</fullName>
    </recommendedName>
</protein>
<feature type="non-terminal residue" evidence="2">
    <location>
        <position position="1"/>
    </location>
</feature>
<dbReference type="SMART" id="SM00382">
    <property type="entry name" value="AAA"/>
    <property type="match status" value="2"/>
</dbReference>
<dbReference type="InterPro" id="IPR031248">
    <property type="entry name" value="RNF213"/>
</dbReference>
<comment type="caution">
    <text evidence="2">The sequence shown here is derived from an EMBL/GenBank/DDBJ whole genome shotgun (WGS) entry which is preliminary data.</text>
</comment>
<reference evidence="2 3" key="1">
    <citation type="journal article" date="2013" name="Curr. Biol.">
        <title>The Genome of the Foraminiferan Reticulomyxa filosa.</title>
        <authorList>
            <person name="Glockner G."/>
            <person name="Hulsmann N."/>
            <person name="Schleicher M."/>
            <person name="Noegel A.A."/>
            <person name="Eichinger L."/>
            <person name="Gallinger C."/>
            <person name="Pawlowski J."/>
            <person name="Sierra R."/>
            <person name="Euteneuer U."/>
            <person name="Pillet L."/>
            <person name="Moustafa A."/>
            <person name="Platzer M."/>
            <person name="Groth M."/>
            <person name="Szafranski K."/>
            <person name="Schliwa M."/>
        </authorList>
    </citation>
    <scope>NUCLEOTIDE SEQUENCE [LARGE SCALE GENOMIC DNA]</scope>
</reference>
<sequence length="805" mass="93831">AKKDNMPKVSAEIAEKEKRTELLFRIVGTKETLKANIKVELWGMEFIPNEQKNPEKEQMVNENMKIGEFRHYVLTYDNILKMIAIYLRIRSNTPIILMGETGCGKTSLIKCLAKVAHVFLQAIDVHGGFGREDLRNIVKTCVDKWESDEKKDERDREQWIFLDEINTSPDIGWLNELVCNHTLDGVKIPEGIKIIAACNPYRQRKLSADEDELLASDELSKYVYRVHPLCETMKEYVWSFGRLSELDEQQYIVEMTNQVKNELPFNLHEDFEKRKNEISKKIATAQKFLRIHLRDKAIVSLRDVSRCLKIFEWLMKQCYELNNSNDIPWISRSLDIAIGLCYYFRLNINERQDLSKELSSTDITFTKLLEQEVDKLCKSFLIPGGVALNQGLKENLFILFMSIITTTPIVLVGKPGTSKTLSFQIVRDNLSHNKTEFEERLKKVNIHFAVKPIHTIAFQCTRDSKPQGIKERWDQAMRHSENNQVKPILLLDEIGLAEHSKHSPLKILHQLLEDPKISFVGISNWPLDAAKMNRVIMHQIPSMTTEELKNTALEMMKHYRESLRLCGGQPKNEWLEGDIENIANVYDRVIKNSNKFEPMKKKNFFGARDFYSLIRYQLQSLSYNLSFEGFMRNFGGIPREDLLRNLGDIFCNVLGFSKEEVHKKMSKFTPMDCVQRNLLDTRTNNSKLLGDNYIVSRHCMVISELEHSWQVLLENGILKYDDVFLFKSEFAHDQTSSISDYEHLNKVINCMGTGKRVILYKLDSIYESLYDMLNQRYQKKPSGKDYFKDNIPIYVRDLEKYNTNK</sequence>
<dbReference type="PANTHER" id="PTHR22605">
    <property type="entry name" value="RZ-TYPE DOMAIN-CONTAINING PROTEIN"/>
    <property type="match status" value="1"/>
</dbReference>
<dbReference type="Gene3D" id="3.40.50.300">
    <property type="entry name" value="P-loop containing nucleotide triphosphate hydrolases"/>
    <property type="match status" value="2"/>
</dbReference>
<organism evidence="2 3">
    <name type="scientific">Reticulomyxa filosa</name>
    <dbReference type="NCBI Taxonomy" id="46433"/>
    <lineage>
        <taxon>Eukaryota</taxon>
        <taxon>Sar</taxon>
        <taxon>Rhizaria</taxon>
        <taxon>Retaria</taxon>
        <taxon>Foraminifera</taxon>
        <taxon>Monothalamids</taxon>
        <taxon>Reticulomyxidae</taxon>
        <taxon>Reticulomyxa</taxon>
    </lineage>
</organism>
<evidence type="ECO:0000259" key="1">
    <source>
        <dbReference type="SMART" id="SM00382"/>
    </source>
</evidence>
<dbReference type="OMA" id="KVINCMG"/>
<dbReference type="EMBL" id="ASPP01037209">
    <property type="protein sequence ID" value="ETO01874.1"/>
    <property type="molecule type" value="Genomic_DNA"/>
</dbReference>
<dbReference type="GO" id="GO:0004842">
    <property type="term" value="F:ubiquitin-protein transferase activity"/>
    <property type="evidence" value="ECO:0007669"/>
    <property type="project" value="InterPro"/>
</dbReference>
<dbReference type="PANTHER" id="PTHR22605:SF1">
    <property type="entry name" value="RZ-TYPE DOMAIN-CONTAINING PROTEIN"/>
    <property type="match status" value="1"/>
</dbReference>
<dbReference type="CDD" id="cd00009">
    <property type="entry name" value="AAA"/>
    <property type="match status" value="1"/>
</dbReference>
<proteinExistence type="predicted"/>